<evidence type="ECO:0000313" key="7">
    <source>
        <dbReference type="Proteomes" id="UP001062632"/>
    </source>
</evidence>
<dbReference type="PROSITE" id="PS50111">
    <property type="entry name" value="CHEMOTAXIS_TRANSDUC_2"/>
    <property type="match status" value="1"/>
</dbReference>
<organism evidence="6 7">
    <name type="scientific">Neokomagataea thailandica NBRC 106555</name>
    <dbReference type="NCBI Taxonomy" id="1223520"/>
    <lineage>
        <taxon>Bacteria</taxon>
        <taxon>Pseudomonadati</taxon>
        <taxon>Pseudomonadota</taxon>
        <taxon>Alphaproteobacteria</taxon>
        <taxon>Acetobacterales</taxon>
        <taxon>Acetobacteraceae</taxon>
        <taxon>Neokomagataea</taxon>
    </lineage>
</organism>
<dbReference type="Pfam" id="PF00015">
    <property type="entry name" value="MCPsignal"/>
    <property type="match status" value="1"/>
</dbReference>
<evidence type="ECO:0000256" key="3">
    <source>
        <dbReference type="PROSITE-ProRule" id="PRU00284"/>
    </source>
</evidence>
<dbReference type="PANTHER" id="PTHR43531:SF11">
    <property type="entry name" value="METHYL-ACCEPTING CHEMOTAXIS PROTEIN 3"/>
    <property type="match status" value="1"/>
</dbReference>
<feature type="domain" description="Methyl-accepting transducer" evidence="5">
    <location>
        <begin position="203"/>
        <end position="432"/>
    </location>
</feature>
<keyword evidence="4" id="KW-0812">Transmembrane</keyword>
<reference evidence="6 7" key="1">
    <citation type="submission" date="2013-04" db="EMBL/GenBank/DDBJ databases">
        <title>The genome sequencing project of 58 acetic acid bacteria.</title>
        <authorList>
            <person name="Okamoto-Kainuma A."/>
            <person name="Ishikawa M."/>
            <person name="Umino S."/>
            <person name="Koizumi Y."/>
            <person name="Shiwa Y."/>
            <person name="Yoshikawa H."/>
            <person name="Matsutani M."/>
            <person name="Matsushita K."/>
        </authorList>
    </citation>
    <scope>NUCLEOTIDE SEQUENCE [LARGE SCALE GENOMIC DNA]</scope>
    <source>
        <strain evidence="6 7">NBRC 106555</strain>
    </source>
</reference>
<dbReference type="InterPro" id="IPR004089">
    <property type="entry name" value="MCPsignal_dom"/>
</dbReference>
<evidence type="ECO:0000313" key="6">
    <source>
        <dbReference type="EMBL" id="GBR50400.1"/>
    </source>
</evidence>
<evidence type="ECO:0000256" key="1">
    <source>
        <dbReference type="ARBA" id="ARBA00022500"/>
    </source>
</evidence>
<dbReference type="InterPro" id="IPR051310">
    <property type="entry name" value="MCP_chemotaxis"/>
</dbReference>
<keyword evidence="3" id="KW-0807">Transducer</keyword>
<gene>
    <name evidence="6" type="ORF">AA106555_0199</name>
</gene>
<comment type="caution">
    <text evidence="6">The sequence shown here is derived from an EMBL/GenBank/DDBJ whole genome shotgun (WGS) entry which is preliminary data.</text>
</comment>
<dbReference type="SMART" id="SM00283">
    <property type="entry name" value="MA"/>
    <property type="match status" value="1"/>
</dbReference>
<comment type="similarity">
    <text evidence="2">Belongs to the methyl-accepting chemotaxis (MCP) protein family.</text>
</comment>
<feature type="transmembrane region" description="Helical" evidence="4">
    <location>
        <begin position="45"/>
        <end position="63"/>
    </location>
</feature>
<dbReference type="PANTHER" id="PTHR43531">
    <property type="entry name" value="PROTEIN ICFG"/>
    <property type="match status" value="1"/>
</dbReference>
<keyword evidence="1" id="KW-0145">Chemotaxis</keyword>
<proteinExistence type="inferred from homology"/>
<dbReference type="SUPFAM" id="SSF58104">
    <property type="entry name" value="Methyl-accepting chemotaxis protein (MCP) signaling domain"/>
    <property type="match status" value="1"/>
</dbReference>
<dbReference type="RefSeq" id="WP_141491943.1">
    <property type="nucleotide sequence ID" value="NZ_BAQC01000003.1"/>
</dbReference>
<evidence type="ECO:0000256" key="2">
    <source>
        <dbReference type="ARBA" id="ARBA00029447"/>
    </source>
</evidence>
<dbReference type="EMBL" id="BAQC01000003">
    <property type="protein sequence ID" value="GBR50400.1"/>
    <property type="molecule type" value="Genomic_DNA"/>
</dbReference>
<dbReference type="CDD" id="cd11386">
    <property type="entry name" value="MCP_signal"/>
    <property type="match status" value="1"/>
</dbReference>
<evidence type="ECO:0000259" key="5">
    <source>
        <dbReference type="PROSITE" id="PS50111"/>
    </source>
</evidence>
<sequence length="460" mass="50510">MFKWFKRDALIRQRMWVFIIFAILVLGLGPFLQGSLGFEYQGAKYYFLLIQSVLLLCGGYYAAEYIAGPVEKITGLFSSKNNDVNEAALLDLTGRKDCVGRLSIVLLSALKVQKERISIQQNMVKKTEEMLNNEIILKKENEAERNLQNNTIKEICYGVSMVEGGNLDFKFTLPFKNDFEIFREKFNKMLFAISSVLLNVRQGAFVIAESAVQIAAAADDLAVRTAKQAGSLAKASVAIGEMAEMVRTTAVATEEAQKAAKEANQSVVDVSQTMRKANEAMGALRASSRQIESIIGFIEEMAFQTNLLALNAGIEAARAGEAGRGFNVVAVEIRALAQRSTQSVREIQKIIADSVRQMGEGIELVGVADHSMRVIDQYVDGIAVVLGNIVQSTAIEAERIGSINISIHDMDQNTQHNKSMVDEVTKACRNLRNEASSLNGEVSRFKLSDSAIQAEMTVPA</sequence>
<name>A0ABQ0QMG1_9PROT</name>
<feature type="transmembrane region" description="Helical" evidence="4">
    <location>
        <begin position="15"/>
        <end position="33"/>
    </location>
</feature>
<keyword evidence="4" id="KW-0472">Membrane</keyword>
<keyword evidence="7" id="KW-1185">Reference proteome</keyword>
<accession>A0ABQ0QMG1</accession>
<dbReference type="Gene3D" id="1.10.287.950">
    <property type="entry name" value="Methyl-accepting chemotaxis protein"/>
    <property type="match status" value="1"/>
</dbReference>
<dbReference type="Proteomes" id="UP001062632">
    <property type="component" value="Unassembled WGS sequence"/>
</dbReference>
<protein>
    <submittedName>
        <fullName evidence="6">Methyl-accepting chemotaxis protein</fullName>
    </submittedName>
</protein>
<keyword evidence="4" id="KW-1133">Transmembrane helix</keyword>
<evidence type="ECO:0000256" key="4">
    <source>
        <dbReference type="SAM" id="Phobius"/>
    </source>
</evidence>